<dbReference type="InterPro" id="IPR015943">
    <property type="entry name" value="WD40/YVTN_repeat-like_dom_sf"/>
</dbReference>
<feature type="transmembrane region" description="Helical" evidence="2">
    <location>
        <begin position="280"/>
        <end position="303"/>
    </location>
</feature>
<evidence type="ECO:0000313" key="3">
    <source>
        <dbReference type="EMBL" id="CAK0857497.1"/>
    </source>
</evidence>
<feature type="non-terminal residue" evidence="3">
    <location>
        <position position="1"/>
    </location>
</feature>
<evidence type="ECO:0000256" key="2">
    <source>
        <dbReference type="SAM" id="Phobius"/>
    </source>
</evidence>
<protein>
    <submittedName>
        <fullName evidence="3">Uncharacterized protein</fullName>
    </submittedName>
</protein>
<keyword evidence="4" id="KW-1185">Reference proteome</keyword>
<dbReference type="Proteomes" id="UP001189429">
    <property type="component" value="Unassembled WGS sequence"/>
</dbReference>
<dbReference type="SUPFAM" id="SSF50978">
    <property type="entry name" value="WD40 repeat-like"/>
    <property type="match status" value="1"/>
</dbReference>
<feature type="region of interest" description="Disordered" evidence="1">
    <location>
        <begin position="312"/>
        <end position="341"/>
    </location>
</feature>
<name>A0ABN9UDE3_9DINO</name>
<evidence type="ECO:0000313" key="4">
    <source>
        <dbReference type="Proteomes" id="UP001189429"/>
    </source>
</evidence>
<proteinExistence type="predicted"/>
<keyword evidence="2" id="KW-1133">Transmembrane helix</keyword>
<gene>
    <name evidence="3" type="ORF">PCOR1329_LOCUS47601</name>
</gene>
<dbReference type="InterPro" id="IPR036322">
    <property type="entry name" value="WD40_repeat_dom_sf"/>
</dbReference>
<dbReference type="EMBL" id="CAUYUJ010015735">
    <property type="protein sequence ID" value="CAK0857497.1"/>
    <property type="molecule type" value="Genomic_DNA"/>
</dbReference>
<comment type="caution">
    <text evidence="3">The sequence shown here is derived from an EMBL/GenBank/DDBJ whole genome shotgun (WGS) entry which is preliminary data.</text>
</comment>
<reference evidence="3" key="1">
    <citation type="submission" date="2023-10" db="EMBL/GenBank/DDBJ databases">
        <authorList>
            <person name="Chen Y."/>
            <person name="Shah S."/>
            <person name="Dougan E. K."/>
            <person name="Thang M."/>
            <person name="Chan C."/>
        </authorList>
    </citation>
    <scope>NUCLEOTIDE SEQUENCE [LARGE SCALE GENOMIC DNA]</scope>
</reference>
<organism evidence="3 4">
    <name type="scientific">Prorocentrum cordatum</name>
    <dbReference type="NCBI Taxonomy" id="2364126"/>
    <lineage>
        <taxon>Eukaryota</taxon>
        <taxon>Sar</taxon>
        <taxon>Alveolata</taxon>
        <taxon>Dinophyceae</taxon>
        <taxon>Prorocentrales</taxon>
        <taxon>Prorocentraceae</taxon>
        <taxon>Prorocentrum</taxon>
    </lineage>
</organism>
<feature type="region of interest" description="Disordered" evidence="1">
    <location>
        <begin position="1"/>
        <end position="66"/>
    </location>
</feature>
<sequence>PAPAWQPRFEKRHSLRAWAPEGRGGEGRGRGRGGAKGPAKGKGKSGAPDSGRARRAAQSTGEDADGALAVAEEVPLDGFRRHHWVRSAHDGAVTAVCVTQDGVYTASQDGGLKRWKPRQAASGRFELQPELQVPLGGPCWCMLHEGDWLFCGLESGRVRAFSRQGVDLTIEQRAEGVSSMLVHQDVLLTGSASGGVGCWKYSPEAGTFANVHAVADVASSQVRCLAVMSGRLWVGCSGGVTTAGALKLLEKQLDRRGPEHLCPQCPTCPQCPGPPPCLPLWPAGLGGFVAGVATTALAALCAGRCRGRREGARPARAAGPSPPLGLAGGPAPSVPAPALAAAPEPRAPAALPGAAALRGRASHRGAGVLTFG</sequence>
<dbReference type="Gene3D" id="2.130.10.10">
    <property type="entry name" value="YVTN repeat-like/Quinoprotein amine dehydrogenase"/>
    <property type="match status" value="1"/>
</dbReference>
<evidence type="ECO:0000256" key="1">
    <source>
        <dbReference type="SAM" id="MobiDB-lite"/>
    </source>
</evidence>
<keyword evidence="2" id="KW-0812">Transmembrane</keyword>
<accession>A0ABN9UDE3</accession>
<keyword evidence="2" id="KW-0472">Membrane</keyword>